<dbReference type="EMBL" id="CAUYUJ010017881">
    <property type="protein sequence ID" value="CAK0878771.1"/>
    <property type="molecule type" value="Genomic_DNA"/>
</dbReference>
<dbReference type="Pfam" id="PF12237">
    <property type="entry name" value="PCIF1_WW"/>
    <property type="match status" value="1"/>
</dbReference>
<keyword evidence="3" id="KW-1185">Reference proteome</keyword>
<reference evidence="2" key="1">
    <citation type="submission" date="2023-10" db="EMBL/GenBank/DDBJ databases">
        <authorList>
            <person name="Chen Y."/>
            <person name="Shah S."/>
            <person name="Dougan E. K."/>
            <person name="Thang M."/>
            <person name="Chan C."/>
        </authorList>
    </citation>
    <scope>NUCLEOTIDE SEQUENCE [LARGE SCALE GENOMIC DNA]</scope>
</reference>
<organism evidence="2 3">
    <name type="scientific">Prorocentrum cordatum</name>
    <dbReference type="NCBI Taxonomy" id="2364126"/>
    <lineage>
        <taxon>Eukaryota</taxon>
        <taxon>Sar</taxon>
        <taxon>Alveolata</taxon>
        <taxon>Dinophyceae</taxon>
        <taxon>Prorocentrales</taxon>
        <taxon>Prorocentraceae</taxon>
        <taxon>Prorocentrum</taxon>
    </lineage>
</organism>
<sequence length="120" mass="13878">MQLEIARLLALYSLFDNPLSDRRNGVHLGLPPEIRQHCDFELFASPLNATVPNGRFASKWPHIEWRFGSIGKYPEVVKEIPMTSVVCVNPPFTEEYLSDVMERLAELKLRFRLRISIPIQ</sequence>
<accession>A0ABN9VYN1</accession>
<proteinExistence type="predicted"/>
<evidence type="ECO:0000259" key="1">
    <source>
        <dbReference type="Pfam" id="PF12237"/>
    </source>
</evidence>
<protein>
    <recommendedName>
        <fullName evidence="1">PCIF1 WW domain-containing protein</fullName>
    </recommendedName>
</protein>
<feature type="domain" description="PCIF1 WW" evidence="1">
    <location>
        <begin position="37"/>
        <end position="107"/>
    </location>
</feature>
<feature type="non-terminal residue" evidence="2">
    <location>
        <position position="120"/>
    </location>
</feature>
<evidence type="ECO:0000313" key="3">
    <source>
        <dbReference type="Proteomes" id="UP001189429"/>
    </source>
</evidence>
<name>A0ABN9VYN1_9DINO</name>
<evidence type="ECO:0000313" key="2">
    <source>
        <dbReference type="EMBL" id="CAK0878771.1"/>
    </source>
</evidence>
<comment type="caution">
    <text evidence="2">The sequence shown here is derived from an EMBL/GenBank/DDBJ whole genome shotgun (WGS) entry which is preliminary data.</text>
</comment>
<gene>
    <name evidence="2" type="ORF">PCOR1329_LOCUS62411</name>
</gene>
<dbReference type="InterPro" id="IPR022035">
    <property type="entry name" value="PCIF1_WW"/>
</dbReference>
<dbReference type="Proteomes" id="UP001189429">
    <property type="component" value="Unassembled WGS sequence"/>
</dbReference>